<dbReference type="STRING" id="645274.SAMN04487901_10991"/>
<evidence type="ECO:0000313" key="1">
    <source>
        <dbReference type="EMBL" id="SDG78212.1"/>
    </source>
</evidence>
<evidence type="ECO:0000313" key="3">
    <source>
        <dbReference type="Proteomes" id="UP000198779"/>
    </source>
</evidence>
<organism evidence="2 4">
    <name type="scientific">Prevotella communis</name>
    <dbReference type="NCBI Taxonomy" id="2913614"/>
    <lineage>
        <taxon>Bacteria</taxon>
        <taxon>Pseudomonadati</taxon>
        <taxon>Bacteroidota</taxon>
        <taxon>Bacteroidia</taxon>
        <taxon>Bacteroidales</taxon>
        <taxon>Prevotellaceae</taxon>
        <taxon>Prevotella</taxon>
    </lineage>
</organism>
<proteinExistence type="predicted"/>
<gene>
    <name evidence="2" type="ORF">SAMN04487900_10919</name>
    <name evidence="1" type="ORF">SAMN04487901_10991</name>
</gene>
<accession>A0A1G7X215</accession>
<dbReference type="EMBL" id="FNIW01000009">
    <property type="protein sequence ID" value="SDO06858.1"/>
    <property type="molecule type" value="Genomic_DNA"/>
</dbReference>
<keyword evidence="3" id="KW-1185">Reference proteome</keyword>
<name>A0A1H0GJ14_9BACT</name>
<reference evidence="1 4" key="2">
    <citation type="submission" date="2016-10" db="EMBL/GenBank/DDBJ databases">
        <authorList>
            <person name="de Groot N.N."/>
        </authorList>
    </citation>
    <scope>NUCLEOTIDE SEQUENCE [LARGE SCALE GENOMIC DNA]</scope>
    <source>
        <strain evidence="4">BP1-145</strain>
        <strain evidence="1">BP1-148</strain>
    </source>
</reference>
<evidence type="ECO:0000313" key="2">
    <source>
        <dbReference type="EMBL" id="SDO06858.1"/>
    </source>
</evidence>
<sequence length="166" mass="19775">MPDGCVTHLEAQLLRQLVNREIHPIRCAESCRRKAQVALRLGSLCAESGHPWWAIRVWRLGLQLVASKDYDDWLCVWFNPEWVRLSWVVSEDLCQLLGRRIDQTWRRMGHPGMAVYEQKATAEYDWLWLEKYDYSRQEIDDYWDEIQDDYESQLKTEAIFRDGLGL</sequence>
<accession>A0A1H0GJ14</accession>
<dbReference type="Proteomes" id="UP000198779">
    <property type="component" value="Unassembled WGS sequence"/>
</dbReference>
<reference evidence="2 3" key="1">
    <citation type="submission" date="2016-10" db="EMBL/GenBank/DDBJ databases">
        <authorList>
            <person name="Varghese N."/>
            <person name="Submissions S."/>
        </authorList>
    </citation>
    <scope>NUCLEOTIDE SEQUENCE</scope>
    <source>
        <strain evidence="2">BP1-145</strain>
        <strain evidence="3">BP1-148</strain>
    </source>
</reference>
<evidence type="ECO:0000313" key="4">
    <source>
        <dbReference type="Proteomes" id="UP000199134"/>
    </source>
</evidence>
<dbReference type="EMBL" id="FNCQ01000009">
    <property type="protein sequence ID" value="SDG78212.1"/>
    <property type="molecule type" value="Genomic_DNA"/>
</dbReference>
<protein>
    <submittedName>
        <fullName evidence="2">Uncharacterized protein</fullName>
    </submittedName>
</protein>
<dbReference type="Proteomes" id="UP000199134">
    <property type="component" value="Unassembled WGS sequence"/>
</dbReference>
<dbReference type="AlphaFoldDB" id="A0A1H0GJ14"/>